<dbReference type="SUPFAM" id="SSF57850">
    <property type="entry name" value="RING/U-box"/>
    <property type="match status" value="1"/>
</dbReference>
<evidence type="ECO:0000259" key="6">
    <source>
        <dbReference type="PROSITE" id="PS50089"/>
    </source>
</evidence>
<dbReference type="GO" id="GO:0006511">
    <property type="term" value="P:ubiquitin-dependent protein catabolic process"/>
    <property type="evidence" value="ECO:0007669"/>
    <property type="project" value="TreeGrafter"/>
</dbReference>
<sequence>MAMREALLNCKTEEVSEQPAFWRLVTMGNCLKQSTTDDISLLRGSESTRDASSSDQLGPPPPYEEAIPVYYPSPNVRRIASQLSEEEQIKIAKRIGLIQHLPIGTYDGSKKNRECVICMIEFVVSDAVRYLPCMHTYHVSCIDDWLMRSFTCPSCMEPVDAALLTTYETN</sequence>
<dbReference type="PROSITE" id="PS50089">
    <property type="entry name" value="ZF_RING_2"/>
    <property type="match status" value="1"/>
</dbReference>
<feature type="domain" description="RING-type" evidence="6">
    <location>
        <begin position="115"/>
        <end position="155"/>
    </location>
</feature>
<dbReference type="PANTHER" id="PTHR46359">
    <property type="entry name" value="GEO07743P1"/>
    <property type="match status" value="1"/>
</dbReference>
<keyword evidence="1" id="KW-0479">Metal-binding</keyword>
<dbReference type="Pfam" id="PF13639">
    <property type="entry name" value="zf-RING_2"/>
    <property type="match status" value="1"/>
</dbReference>
<dbReference type="InterPro" id="IPR013083">
    <property type="entry name" value="Znf_RING/FYVE/PHD"/>
</dbReference>
<evidence type="ECO:0000256" key="4">
    <source>
        <dbReference type="PROSITE-ProRule" id="PRU00175"/>
    </source>
</evidence>
<dbReference type="Gene3D" id="3.30.40.10">
    <property type="entry name" value="Zinc/RING finger domain, C3HC4 (zinc finger)"/>
    <property type="match status" value="1"/>
</dbReference>
<gene>
    <name evidence="7" type="ORF">TTEB3V08_LOCUS766</name>
</gene>
<evidence type="ECO:0000313" key="7">
    <source>
        <dbReference type="EMBL" id="CAD7452589.1"/>
    </source>
</evidence>
<dbReference type="AlphaFoldDB" id="A0A7R9FFE6"/>
<dbReference type="InterPro" id="IPR052804">
    <property type="entry name" value="UEC_component"/>
</dbReference>
<dbReference type="PANTHER" id="PTHR46359:SF2">
    <property type="entry name" value="GEO07743P1"/>
    <property type="match status" value="1"/>
</dbReference>
<dbReference type="InterPro" id="IPR042981">
    <property type="entry name" value="RNF11_RING-H2"/>
</dbReference>
<keyword evidence="3" id="KW-0862">Zinc</keyword>
<dbReference type="GO" id="GO:0061630">
    <property type="term" value="F:ubiquitin protein ligase activity"/>
    <property type="evidence" value="ECO:0007669"/>
    <property type="project" value="TreeGrafter"/>
</dbReference>
<evidence type="ECO:0000256" key="1">
    <source>
        <dbReference type="ARBA" id="ARBA00022723"/>
    </source>
</evidence>
<dbReference type="SMART" id="SM00184">
    <property type="entry name" value="RING"/>
    <property type="match status" value="1"/>
</dbReference>
<reference evidence="7" key="1">
    <citation type="submission" date="2020-11" db="EMBL/GenBank/DDBJ databases">
        <authorList>
            <person name="Tran Van P."/>
        </authorList>
    </citation>
    <scope>NUCLEOTIDE SEQUENCE</scope>
</reference>
<dbReference type="GO" id="GO:0008270">
    <property type="term" value="F:zinc ion binding"/>
    <property type="evidence" value="ECO:0007669"/>
    <property type="project" value="UniProtKB-KW"/>
</dbReference>
<feature type="region of interest" description="Disordered" evidence="5">
    <location>
        <begin position="42"/>
        <end position="61"/>
    </location>
</feature>
<dbReference type="InterPro" id="IPR001841">
    <property type="entry name" value="Znf_RING"/>
</dbReference>
<dbReference type="GO" id="GO:0000151">
    <property type="term" value="C:ubiquitin ligase complex"/>
    <property type="evidence" value="ECO:0007669"/>
    <property type="project" value="TreeGrafter"/>
</dbReference>
<keyword evidence="2 4" id="KW-0863">Zinc-finger</keyword>
<dbReference type="EMBL" id="OE000134">
    <property type="protein sequence ID" value="CAD7452589.1"/>
    <property type="molecule type" value="Genomic_DNA"/>
</dbReference>
<accession>A0A7R9FFE6</accession>
<evidence type="ECO:0000256" key="3">
    <source>
        <dbReference type="ARBA" id="ARBA00022833"/>
    </source>
</evidence>
<proteinExistence type="predicted"/>
<dbReference type="CDD" id="cd16468">
    <property type="entry name" value="RING-H2_RNF11"/>
    <property type="match status" value="1"/>
</dbReference>
<dbReference type="FunFam" id="3.30.40.10:FF:000883">
    <property type="entry name" value="Uncharacterized protein, isoform A"/>
    <property type="match status" value="1"/>
</dbReference>
<protein>
    <recommendedName>
        <fullName evidence="6">RING-type domain-containing protein</fullName>
    </recommendedName>
</protein>
<evidence type="ECO:0000256" key="2">
    <source>
        <dbReference type="ARBA" id="ARBA00022771"/>
    </source>
</evidence>
<evidence type="ECO:0000256" key="5">
    <source>
        <dbReference type="SAM" id="MobiDB-lite"/>
    </source>
</evidence>
<organism evidence="7">
    <name type="scientific">Timema tahoe</name>
    <dbReference type="NCBI Taxonomy" id="61484"/>
    <lineage>
        <taxon>Eukaryota</taxon>
        <taxon>Metazoa</taxon>
        <taxon>Ecdysozoa</taxon>
        <taxon>Arthropoda</taxon>
        <taxon>Hexapoda</taxon>
        <taxon>Insecta</taxon>
        <taxon>Pterygota</taxon>
        <taxon>Neoptera</taxon>
        <taxon>Polyneoptera</taxon>
        <taxon>Phasmatodea</taxon>
        <taxon>Timematodea</taxon>
        <taxon>Timematoidea</taxon>
        <taxon>Timematidae</taxon>
        <taxon>Timema</taxon>
    </lineage>
</organism>
<name>A0A7R9FFE6_9NEOP</name>